<dbReference type="EMBL" id="JACVVK020000128">
    <property type="protein sequence ID" value="KAK7490311.1"/>
    <property type="molecule type" value="Genomic_DNA"/>
</dbReference>
<comment type="caution">
    <text evidence="2">The sequence shown here is derived from an EMBL/GenBank/DDBJ whole genome shotgun (WGS) entry which is preliminary data.</text>
</comment>
<accession>A0ABD0KTH7</accession>
<reference evidence="2 3" key="1">
    <citation type="journal article" date="2023" name="Sci. Data">
        <title>Genome assembly of the Korean intertidal mud-creeper Batillaria attramentaria.</title>
        <authorList>
            <person name="Patra A.K."/>
            <person name="Ho P.T."/>
            <person name="Jun S."/>
            <person name="Lee S.J."/>
            <person name="Kim Y."/>
            <person name="Won Y.J."/>
        </authorList>
    </citation>
    <scope>NUCLEOTIDE SEQUENCE [LARGE SCALE GENOMIC DNA]</scope>
    <source>
        <strain evidence="2">Wonlab-2016</strain>
    </source>
</reference>
<feature type="compositionally biased region" description="Polar residues" evidence="1">
    <location>
        <begin position="120"/>
        <end position="130"/>
    </location>
</feature>
<feature type="compositionally biased region" description="Basic and acidic residues" evidence="1">
    <location>
        <begin position="99"/>
        <end position="117"/>
    </location>
</feature>
<gene>
    <name evidence="2" type="ORF">BaRGS_00018472</name>
</gene>
<organism evidence="2 3">
    <name type="scientific">Batillaria attramentaria</name>
    <dbReference type="NCBI Taxonomy" id="370345"/>
    <lineage>
        <taxon>Eukaryota</taxon>
        <taxon>Metazoa</taxon>
        <taxon>Spiralia</taxon>
        <taxon>Lophotrochozoa</taxon>
        <taxon>Mollusca</taxon>
        <taxon>Gastropoda</taxon>
        <taxon>Caenogastropoda</taxon>
        <taxon>Sorbeoconcha</taxon>
        <taxon>Cerithioidea</taxon>
        <taxon>Batillariidae</taxon>
        <taxon>Batillaria</taxon>
    </lineage>
</organism>
<feature type="non-terminal residue" evidence="2">
    <location>
        <position position="1"/>
    </location>
</feature>
<evidence type="ECO:0000313" key="2">
    <source>
        <dbReference type="EMBL" id="KAK7490311.1"/>
    </source>
</evidence>
<feature type="region of interest" description="Disordered" evidence="1">
    <location>
        <begin position="81"/>
        <end position="176"/>
    </location>
</feature>
<keyword evidence="3" id="KW-1185">Reference proteome</keyword>
<proteinExistence type="predicted"/>
<evidence type="ECO:0000256" key="1">
    <source>
        <dbReference type="SAM" id="MobiDB-lite"/>
    </source>
</evidence>
<protein>
    <submittedName>
        <fullName evidence="2">Uncharacterized protein</fullName>
    </submittedName>
</protein>
<dbReference type="Proteomes" id="UP001519460">
    <property type="component" value="Unassembled WGS sequence"/>
</dbReference>
<dbReference type="AlphaFoldDB" id="A0ABD0KTH7"/>
<evidence type="ECO:0000313" key="3">
    <source>
        <dbReference type="Proteomes" id="UP001519460"/>
    </source>
</evidence>
<sequence>NMYTRIATARSRTTIITGMAMISGATTTTTTVATTTTTTVATTTTTTRATTTATGAATTTTTGGVTGITMGRTVRVGSARARDNISTLGSGRVAASQADVKDNHTTDRTNRGGDARDVSSPGTSGTIVTQVPSPASVPPPPPVKDSRSDYIHPAPTEAETYERPAQPDYAPLNPLYEPLRQSYDNLVLRVRRVIVRN</sequence>
<name>A0ABD0KTH7_9CAEN</name>